<dbReference type="PATRIC" id="fig|46224.3.peg.2604"/>
<dbReference type="AlphaFoldDB" id="A0A150L729"/>
<dbReference type="STRING" id="46224.B4102_2898"/>
<evidence type="ECO:0000313" key="3">
    <source>
        <dbReference type="Proteomes" id="UP000075666"/>
    </source>
</evidence>
<evidence type="ECO:0000313" key="2">
    <source>
        <dbReference type="EMBL" id="KYD08108.1"/>
    </source>
</evidence>
<dbReference type="Gene3D" id="3.40.50.150">
    <property type="entry name" value="Vaccinia Virus protein VP39"/>
    <property type="match status" value="1"/>
</dbReference>
<organism evidence="2 3">
    <name type="scientific">Heyndrickxia sporothermodurans</name>
    <dbReference type="NCBI Taxonomy" id="46224"/>
    <lineage>
        <taxon>Bacteria</taxon>
        <taxon>Bacillati</taxon>
        <taxon>Bacillota</taxon>
        <taxon>Bacilli</taxon>
        <taxon>Bacillales</taxon>
        <taxon>Bacillaceae</taxon>
        <taxon>Heyndrickxia</taxon>
    </lineage>
</organism>
<dbReference type="GeneID" id="62496840"/>
<accession>A0A150L729</accession>
<dbReference type="PANTHER" id="PTHR43460">
    <property type="entry name" value="METHYLTRANSFERASE"/>
    <property type="match status" value="1"/>
</dbReference>
<dbReference type="InterPro" id="IPR029063">
    <property type="entry name" value="SAM-dependent_MTases_sf"/>
</dbReference>
<reference evidence="2 3" key="1">
    <citation type="submission" date="2016-01" db="EMBL/GenBank/DDBJ databases">
        <title>Genome Sequences of Twelve Sporeforming Bacillus Species Isolated from Foods.</title>
        <authorList>
            <person name="Berendsen E.M."/>
            <person name="Wells-Bennik M.H."/>
            <person name="Krawcyk A.O."/>
            <person name="De Jong A."/>
            <person name="Holsappel S."/>
            <person name="Eijlander R.T."/>
            <person name="Kuipers O.P."/>
        </authorList>
    </citation>
    <scope>NUCLEOTIDE SEQUENCE [LARGE SCALE GENOMIC DNA]</scope>
    <source>
        <strain evidence="2 3">B4102</strain>
    </source>
</reference>
<dbReference type="EMBL" id="LQYN01000035">
    <property type="protein sequence ID" value="KYD08108.1"/>
    <property type="molecule type" value="Genomic_DNA"/>
</dbReference>
<dbReference type="InterPro" id="IPR013216">
    <property type="entry name" value="Methyltransf_11"/>
</dbReference>
<proteinExistence type="predicted"/>
<comment type="caution">
    <text evidence="2">The sequence shown here is derived from an EMBL/GenBank/DDBJ whole genome shotgun (WGS) entry which is preliminary data.</text>
</comment>
<protein>
    <recommendedName>
        <fullName evidence="1">Methyltransferase type 11 domain-containing protein</fullName>
    </recommendedName>
</protein>
<gene>
    <name evidence="2" type="ORF">B4102_2898</name>
</gene>
<dbReference type="Pfam" id="PF08241">
    <property type="entry name" value="Methyltransf_11"/>
    <property type="match status" value="1"/>
</dbReference>
<dbReference type="SUPFAM" id="SSF53335">
    <property type="entry name" value="S-adenosyl-L-methionine-dependent methyltransferases"/>
    <property type="match status" value="1"/>
</dbReference>
<feature type="domain" description="Methyltransferase type 11" evidence="1">
    <location>
        <begin position="56"/>
        <end position="132"/>
    </location>
</feature>
<name>A0A150L729_9BACI</name>
<dbReference type="InterPro" id="IPR052939">
    <property type="entry name" value="23S_rRNA_MeTrnsfrase_RlmA"/>
</dbReference>
<dbReference type="RefSeq" id="WP_066230420.1">
    <property type="nucleotide sequence ID" value="NZ_JARMRW010000068.1"/>
</dbReference>
<dbReference type="Proteomes" id="UP000075666">
    <property type="component" value="Unassembled WGS sequence"/>
</dbReference>
<keyword evidence="3" id="KW-1185">Reference proteome</keyword>
<sequence>MIRDNQFLSYLNDVNKEFSGWDFSFITGTGRMRSGLLSWSYGSMARHLIQNVDSMLDMGTGGGEFLSMLRPFPRSVYATEGYKPNFEIAKENLEPLGIKVVQLEEDSELPFNDNQFELILNQHESYSSEEIRRTIQKNGVFLTQQVGGLDCKEINESFAVSLNLEFENWNLKTALQELKKNNFEVLYRNEEFPIQRFYDVGALVYYLKAIPWQVPDFSIEKYEESLYDIHKHIQSKGFYDVKQHRFIIKAKAI</sequence>
<dbReference type="GO" id="GO:0008757">
    <property type="term" value="F:S-adenosylmethionine-dependent methyltransferase activity"/>
    <property type="evidence" value="ECO:0007669"/>
    <property type="project" value="InterPro"/>
</dbReference>
<dbReference type="PANTHER" id="PTHR43460:SF1">
    <property type="entry name" value="METHYLTRANSFERASE TYPE 11 DOMAIN-CONTAINING PROTEIN"/>
    <property type="match status" value="1"/>
</dbReference>
<evidence type="ECO:0000259" key="1">
    <source>
        <dbReference type="Pfam" id="PF08241"/>
    </source>
</evidence>